<dbReference type="KEGG" id="thf:MA03_07005"/>
<comment type="similarity">
    <text evidence="3 9">Belongs to the eukaryotic release factor 1 family.</text>
</comment>
<dbReference type="Gene3D" id="3.30.1330.30">
    <property type="match status" value="1"/>
</dbReference>
<dbReference type="PANTHER" id="PTHR10113">
    <property type="entry name" value="PEPTIDE CHAIN RELEASE FACTOR SUBUNIT 1"/>
    <property type="match status" value="1"/>
</dbReference>
<accession>A0A0F7FJF9</accession>
<dbReference type="SUPFAM" id="SSF55315">
    <property type="entry name" value="L30e-like"/>
    <property type="match status" value="1"/>
</dbReference>
<evidence type="ECO:0000259" key="10">
    <source>
        <dbReference type="SMART" id="SM01194"/>
    </source>
</evidence>
<dbReference type="Pfam" id="PF03465">
    <property type="entry name" value="eRF1_3"/>
    <property type="match status" value="1"/>
</dbReference>
<evidence type="ECO:0000256" key="7">
    <source>
        <dbReference type="ARBA" id="ARBA00022917"/>
    </source>
</evidence>
<evidence type="ECO:0000313" key="12">
    <source>
        <dbReference type="Proteomes" id="UP000067434"/>
    </source>
</evidence>
<dbReference type="RefSeq" id="WP_052884566.1">
    <property type="nucleotide sequence ID" value="NZ_CP009961.1"/>
</dbReference>
<evidence type="ECO:0000256" key="9">
    <source>
        <dbReference type="HAMAP-Rule" id="MF_00424"/>
    </source>
</evidence>
<keyword evidence="12" id="KW-1185">Reference proteome</keyword>
<comment type="subcellular location">
    <subcellularLocation>
        <location evidence="2 9">Cytoplasm</location>
    </subcellularLocation>
</comment>
<sequence length="414" mass="46945">MSTQTHVEIERYKIEKLIEELKKKEGRGTELVSLYIPAGRPIADVLNTLNYEYATASNIKDRTTRHHVLDALATIINRLKLFRETPPNGLVMFAGYTASDVPGREKMEVYVLEPPQKLKVWLYRCDSKFYTEILEDMIKVRDVYALILIERDEAAIAILRGKSLEIVDELTSGIPGKHRAGGQSARRFERIREQLVHEFYKRVGEHANKILLPIKDELKGIIIGGPGLSKNEFAEGDYLHYELKNKIIGIFDTGYGGAAGVYELLERAKDLIKDVQFMREREVVNEFLYHLSRDDGLITYGEEEVREALKNNAVEKLLISESLNKTRVKAACKVCRHEFTTTVQGEGQMQLLKCPKCGGEVEILEAKDIVEELAELAEQGGAEVILISDQSSEGKEFLRTFGGIGAILRYRLQR</sequence>
<dbReference type="PATRIC" id="fig|1550241.5.peg.1451"/>
<proteinExistence type="inferred from homology"/>
<dbReference type="InterPro" id="IPR004403">
    <property type="entry name" value="Peptide_chain-rel_eRF1/aRF1"/>
</dbReference>
<dbReference type="STRING" id="1550241.MA03_07005"/>
<dbReference type="Gene3D" id="3.30.960.10">
    <property type="entry name" value="eRF1 domain 1"/>
    <property type="match status" value="1"/>
</dbReference>
<feature type="domain" description="eRF1/Pelota-like N-terminal" evidence="10">
    <location>
        <begin position="2"/>
        <end position="139"/>
    </location>
</feature>
<dbReference type="NCBIfam" id="TIGR03676">
    <property type="entry name" value="aRF1_eRF1"/>
    <property type="match status" value="1"/>
</dbReference>
<evidence type="ECO:0000256" key="6">
    <source>
        <dbReference type="ARBA" id="ARBA00022490"/>
    </source>
</evidence>
<evidence type="ECO:0000256" key="1">
    <source>
        <dbReference type="ARBA" id="ARBA00002832"/>
    </source>
</evidence>
<dbReference type="EMBL" id="CP009961">
    <property type="protein sequence ID" value="AKG39038.1"/>
    <property type="molecule type" value="Genomic_DNA"/>
</dbReference>
<keyword evidence="6 9" id="KW-0963">Cytoplasm</keyword>
<comment type="subunit">
    <text evidence="4 9">Heterodimer of two subunits, one of which binds GTP.</text>
</comment>
<organism evidence="11 12">
    <name type="scientific">Infirmifilum uzonense</name>
    <dbReference type="NCBI Taxonomy" id="1550241"/>
    <lineage>
        <taxon>Archaea</taxon>
        <taxon>Thermoproteota</taxon>
        <taxon>Thermoprotei</taxon>
        <taxon>Thermofilales</taxon>
        <taxon>Thermofilaceae</taxon>
        <taxon>Infirmifilum</taxon>
    </lineage>
</organism>
<dbReference type="InterPro" id="IPR005141">
    <property type="entry name" value="eRF1_2"/>
</dbReference>
<evidence type="ECO:0000256" key="3">
    <source>
        <dbReference type="ARBA" id="ARBA00005326"/>
    </source>
</evidence>
<dbReference type="Proteomes" id="UP000067434">
    <property type="component" value="Chromosome"/>
</dbReference>
<dbReference type="OrthoDB" id="1011at2157"/>
<evidence type="ECO:0000313" key="11">
    <source>
        <dbReference type="EMBL" id="AKG39038.1"/>
    </source>
</evidence>
<evidence type="ECO:0000256" key="2">
    <source>
        <dbReference type="ARBA" id="ARBA00004496"/>
    </source>
</evidence>
<dbReference type="SMART" id="SM01194">
    <property type="entry name" value="eRF1_1"/>
    <property type="match status" value="1"/>
</dbReference>
<dbReference type="InterPro" id="IPR005140">
    <property type="entry name" value="eRF1_Pelota-like_N"/>
</dbReference>
<dbReference type="HAMAP" id="MF_00424">
    <property type="entry name" value="Rel_fact_arch_1"/>
    <property type="match status" value="1"/>
</dbReference>
<dbReference type="GeneID" id="25401966"/>
<dbReference type="InterPro" id="IPR024049">
    <property type="entry name" value="eRF1_1_sf"/>
</dbReference>
<dbReference type="FunFam" id="3.30.1330.30:FF:000032">
    <property type="entry name" value="Eukaryotic peptide chain release factor subunit 1"/>
    <property type="match status" value="1"/>
</dbReference>
<dbReference type="InterPro" id="IPR042226">
    <property type="entry name" value="eFR1_2_sf"/>
</dbReference>
<protein>
    <recommendedName>
        <fullName evidence="5 9">Peptide chain release factor subunit 1</fullName>
    </recommendedName>
    <alternativeName>
        <fullName evidence="8 9">Translation termination factor aRF1</fullName>
    </alternativeName>
</protein>
<dbReference type="InterPro" id="IPR029064">
    <property type="entry name" value="Ribosomal_eL30-like_sf"/>
</dbReference>
<name>A0A0F7FJF9_9CREN</name>
<dbReference type="FunFam" id="3.30.960.10:FF:000003">
    <property type="entry name" value="Peptide chain release factor subunit 1"/>
    <property type="match status" value="1"/>
</dbReference>
<dbReference type="Pfam" id="PF03463">
    <property type="entry name" value="eRF1_1"/>
    <property type="match status" value="1"/>
</dbReference>
<gene>
    <name evidence="9" type="primary">prf1</name>
    <name evidence="11" type="ORF">MA03_07005</name>
</gene>
<dbReference type="FunFam" id="3.30.420.60:FF:000003">
    <property type="entry name" value="Peptide chain release factor subunit 1"/>
    <property type="match status" value="1"/>
</dbReference>
<dbReference type="Gene3D" id="3.30.420.60">
    <property type="entry name" value="eRF1 domain 2"/>
    <property type="match status" value="1"/>
</dbReference>
<dbReference type="HOGENOM" id="CLU_035759_3_0_2"/>
<dbReference type="GO" id="GO:0005737">
    <property type="term" value="C:cytoplasm"/>
    <property type="evidence" value="ECO:0007669"/>
    <property type="project" value="UniProtKB-SubCell"/>
</dbReference>
<evidence type="ECO:0000256" key="4">
    <source>
        <dbReference type="ARBA" id="ARBA00011520"/>
    </source>
</evidence>
<dbReference type="AlphaFoldDB" id="A0A0F7FJF9"/>
<comment type="function">
    <text evidence="1 9">Directs the termination of nascent peptide synthesis (translation) in response to the termination codons UAA, UAG and UGA.</text>
</comment>
<dbReference type="InterPro" id="IPR020918">
    <property type="entry name" value="Peptide_chain-rel_aRF1"/>
</dbReference>
<dbReference type="SUPFAM" id="SSF55481">
    <property type="entry name" value="N-terminal domain of eukaryotic peptide chain release factor subunit 1, ERF1"/>
    <property type="match status" value="1"/>
</dbReference>
<evidence type="ECO:0000256" key="8">
    <source>
        <dbReference type="ARBA" id="ARBA00031168"/>
    </source>
</evidence>
<reference evidence="11 12" key="1">
    <citation type="journal article" date="2015" name="Stand. Genomic Sci.">
        <title>Complete genome sequence of and proposal of Thermofilum uzonense sp. nov. a novel hyperthermophilic crenarchaeon and emended description of the genus Thermofilum.</title>
        <authorList>
            <person name="Toshchakov S.V."/>
            <person name="Korzhenkov A.A."/>
            <person name="Samarov N.I."/>
            <person name="Mazunin I.O."/>
            <person name="Mozhey O.I."/>
            <person name="Shmyr I.S."/>
            <person name="Derbikova K.S."/>
            <person name="Taranov E.A."/>
            <person name="Dominova I.N."/>
            <person name="Bonch-Osmolovskaya E.A."/>
            <person name="Patrushev M.V."/>
            <person name="Podosokorskaya O.A."/>
            <person name="Kublanov I.V."/>
        </authorList>
    </citation>
    <scope>NUCLEOTIDE SEQUENCE [LARGE SCALE GENOMIC DNA]</scope>
    <source>
        <strain evidence="11 12">1807-2</strain>
    </source>
</reference>
<dbReference type="Pfam" id="PF03464">
    <property type="entry name" value="eRF1_2"/>
    <property type="match status" value="1"/>
</dbReference>
<evidence type="ECO:0000256" key="5">
    <source>
        <dbReference type="ARBA" id="ARBA00019723"/>
    </source>
</evidence>
<dbReference type="SUPFAM" id="SSF53137">
    <property type="entry name" value="Translational machinery components"/>
    <property type="match status" value="1"/>
</dbReference>
<dbReference type="GO" id="GO:0016149">
    <property type="term" value="F:translation release factor activity, codon specific"/>
    <property type="evidence" value="ECO:0007669"/>
    <property type="project" value="UniProtKB-UniRule"/>
</dbReference>
<keyword evidence="7 9" id="KW-0648">Protein biosynthesis</keyword>
<dbReference type="InterPro" id="IPR005142">
    <property type="entry name" value="eRF1_3"/>
</dbReference>